<evidence type="ECO:0000313" key="2">
    <source>
        <dbReference type="EMBL" id="MFC4507698.1"/>
    </source>
</evidence>
<keyword evidence="1" id="KW-0472">Membrane</keyword>
<accession>A0ABV9B606</accession>
<dbReference type="EMBL" id="JBHSFK010000060">
    <property type="protein sequence ID" value="MFC4507698.1"/>
    <property type="molecule type" value="Genomic_DNA"/>
</dbReference>
<dbReference type="Proteomes" id="UP001595839">
    <property type="component" value="Unassembled WGS sequence"/>
</dbReference>
<feature type="transmembrane region" description="Helical" evidence="1">
    <location>
        <begin position="125"/>
        <end position="146"/>
    </location>
</feature>
<organism evidence="2 3">
    <name type="scientific">Streptomyces vulcanius</name>
    <dbReference type="NCBI Taxonomy" id="1441876"/>
    <lineage>
        <taxon>Bacteria</taxon>
        <taxon>Bacillati</taxon>
        <taxon>Actinomycetota</taxon>
        <taxon>Actinomycetes</taxon>
        <taxon>Kitasatosporales</taxon>
        <taxon>Streptomycetaceae</taxon>
        <taxon>Streptomyces</taxon>
    </lineage>
</organism>
<keyword evidence="1" id="KW-1133">Transmembrane helix</keyword>
<name>A0ABV9B606_9ACTN</name>
<keyword evidence="1" id="KW-0812">Transmembrane</keyword>
<gene>
    <name evidence="2" type="ORF">ACFPIH_51240</name>
</gene>
<evidence type="ECO:0000256" key="1">
    <source>
        <dbReference type="SAM" id="Phobius"/>
    </source>
</evidence>
<proteinExistence type="predicted"/>
<reference evidence="3" key="1">
    <citation type="journal article" date="2019" name="Int. J. Syst. Evol. Microbiol.">
        <title>The Global Catalogue of Microorganisms (GCM) 10K type strain sequencing project: providing services to taxonomists for standard genome sequencing and annotation.</title>
        <authorList>
            <consortium name="The Broad Institute Genomics Platform"/>
            <consortium name="The Broad Institute Genome Sequencing Center for Infectious Disease"/>
            <person name="Wu L."/>
            <person name="Ma J."/>
        </authorList>
    </citation>
    <scope>NUCLEOTIDE SEQUENCE [LARGE SCALE GENOMIC DNA]</scope>
    <source>
        <strain evidence="3">CGMCC 4.7177</strain>
    </source>
</reference>
<keyword evidence="3" id="KW-1185">Reference proteome</keyword>
<feature type="transmembrane region" description="Helical" evidence="1">
    <location>
        <begin position="40"/>
        <end position="61"/>
    </location>
</feature>
<protein>
    <recommendedName>
        <fullName evidence="4">Integral membrane protein</fullName>
    </recommendedName>
</protein>
<comment type="caution">
    <text evidence="2">The sequence shown here is derived from an EMBL/GenBank/DDBJ whole genome shotgun (WGS) entry which is preliminary data.</text>
</comment>
<dbReference type="RefSeq" id="WP_381186798.1">
    <property type="nucleotide sequence ID" value="NZ_JBHSFK010000060.1"/>
</dbReference>
<evidence type="ECO:0000313" key="3">
    <source>
        <dbReference type="Proteomes" id="UP001595839"/>
    </source>
</evidence>
<sequence>MALVLVLVLPAGLISFCALVGYGLGTLGRVGLRRADRQRWLRSSAALLGAVAAAFYAWGLLHVAGSVLDAEDGGTDSSPLRPCRTPGQWERALSVVDYTVDYLPLRFVCETKDGGTYAAESVPGYVNPAVLGFALATAVSLGAAAFESERPGGSGPAV</sequence>
<feature type="transmembrane region" description="Helical" evidence="1">
    <location>
        <begin position="6"/>
        <end position="28"/>
    </location>
</feature>
<evidence type="ECO:0008006" key="4">
    <source>
        <dbReference type="Google" id="ProtNLM"/>
    </source>
</evidence>